<dbReference type="EMBL" id="JBBUTH010000007">
    <property type="protein sequence ID" value="MEK8050944.1"/>
    <property type="molecule type" value="Genomic_DNA"/>
</dbReference>
<accession>A0ABU9CJS1</accession>
<comment type="pathway">
    <text evidence="3">Amino-acid biosynthesis; L-lysine biosynthesis via DAP pathway; LL-2,6-diaminopimelate from (S)-tetrahydrodipicolinate (succinylase route): step 3/3.</text>
</comment>
<keyword evidence="7" id="KW-0479">Metal-binding</keyword>
<dbReference type="Pfam" id="PF07687">
    <property type="entry name" value="M20_dimer"/>
    <property type="match status" value="1"/>
</dbReference>
<keyword evidence="10" id="KW-0170">Cobalt</keyword>
<organism evidence="14 15">
    <name type="scientific">Pseudaquabacterium inlustre</name>
    <dbReference type="NCBI Taxonomy" id="2984192"/>
    <lineage>
        <taxon>Bacteria</taxon>
        <taxon>Pseudomonadati</taxon>
        <taxon>Pseudomonadota</taxon>
        <taxon>Betaproteobacteria</taxon>
        <taxon>Burkholderiales</taxon>
        <taxon>Sphaerotilaceae</taxon>
        <taxon>Pseudaquabacterium</taxon>
    </lineage>
</organism>
<dbReference type="InterPro" id="IPR011650">
    <property type="entry name" value="Peptidase_M20_dimer"/>
</dbReference>
<dbReference type="NCBIfam" id="NF005306">
    <property type="entry name" value="PRK06837.1"/>
    <property type="match status" value="1"/>
</dbReference>
<feature type="chain" id="PRO_5046591936" description="Probable succinyl-diaminopimelate desuccinylase" evidence="12">
    <location>
        <begin position="23"/>
        <end position="453"/>
    </location>
</feature>
<dbReference type="GO" id="GO:0016787">
    <property type="term" value="F:hydrolase activity"/>
    <property type="evidence" value="ECO:0007669"/>
    <property type="project" value="UniProtKB-KW"/>
</dbReference>
<keyword evidence="15" id="KW-1185">Reference proteome</keyword>
<comment type="catalytic activity">
    <reaction evidence="11">
        <text>N-succinyl-(2S,6S)-2,6-diaminopimelate + H2O = (2S,6S)-2,6-diaminopimelate + succinate</text>
        <dbReference type="Rhea" id="RHEA:22608"/>
        <dbReference type="ChEBI" id="CHEBI:15377"/>
        <dbReference type="ChEBI" id="CHEBI:30031"/>
        <dbReference type="ChEBI" id="CHEBI:57609"/>
        <dbReference type="ChEBI" id="CHEBI:58087"/>
        <dbReference type="EC" id="3.5.1.18"/>
    </reaction>
</comment>
<evidence type="ECO:0000256" key="12">
    <source>
        <dbReference type="SAM" id="SignalP"/>
    </source>
</evidence>
<reference evidence="14 15" key="1">
    <citation type="submission" date="2024-04" db="EMBL/GenBank/DDBJ databases">
        <title>Novel species of the genus Ideonella isolated from streams.</title>
        <authorList>
            <person name="Lu H."/>
        </authorList>
    </citation>
    <scope>NUCLEOTIDE SEQUENCE [LARGE SCALE GENOMIC DNA]</scope>
    <source>
        <strain evidence="14 15">DXS22W</strain>
    </source>
</reference>
<dbReference type="SUPFAM" id="SSF55031">
    <property type="entry name" value="Bacterial exopeptidase dimerisation domain"/>
    <property type="match status" value="1"/>
</dbReference>
<evidence type="ECO:0000256" key="11">
    <source>
        <dbReference type="ARBA" id="ARBA00051301"/>
    </source>
</evidence>
<dbReference type="Gene3D" id="3.40.630.10">
    <property type="entry name" value="Zn peptidases"/>
    <property type="match status" value="1"/>
</dbReference>
<evidence type="ECO:0000256" key="10">
    <source>
        <dbReference type="ARBA" id="ARBA00023285"/>
    </source>
</evidence>
<evidence type="ECO:0000313" key="15">
    <source>
        <dbReference type="Proteomes" id="UP001365405"/>
    </source>
</evidence>
<proteinExistence type="inferred from homology"/>
<evidence type="ECO:0000256" key="4">
    <source>
        <dbReference type="ARBA" id="ARBA00006247"/>
    </source>
</evidence>
<dbReference type="InterPro" id="IPR050072">
    <property type="entry name" value="Peptidase_M20A"/>
</dbReference>
<dbReference type="InterPro" id="IPR010182">
    <property type="entry name" value="ArgE/DapE"/>
</dbReference>
<feature type="domain" description="Peptidase M20 dimerisation" evidence="13">
    <location>
        <begin position="234"/>
        <end position="344"/>
    </location>
</feature>
<protein>
    <recommendedName>
        <fullName evidence="6">Probable succinyl-diaminopimelate desuccinylase</fullName>
        <ecNumber evidence="5">3.5.1.18</ecNumber>
    </recommendedName>
</protein>
<dbReference type="RefSeq" id="WP_341410638.1">
    <property type="nucleotide sequence ID" value="NZ_JBBUTH010000007.1"/>
</dbReference>
<sequence length="453" mass="47671">MTSAAAATAATAAPAITTQALADAVAALQPWMVDTLSALVAAPSLSGAEQAAVDVFEQQLRDLGLAPERIAQDSAAIAGSPLFSCPCTPDNGRHNLLARHLPPEGTAGGRSVLFNGHLDVVPTGPEALWSHPPFAPRVADGWLYGRGAGDMKGGLVCALAAYKALQTLGWQPAGIVGFNAVVDEENTGNGTLAVVNELQARGPGLTRAMAQARLTDFDAVIIPEPFAETLMSAQVGVLWLTVTLTGRPAHVGYMRSGLNPIEAAHAVLADLRQLQADWNAPERRHPAFADVGQPININLGRLEGGEWHSSVPCTATMGLRVGFYPDEDPDIVRTAVEARIHAAAAAVNADLRVAISHEGFKAPGCVYDLDAPAMRALADAHQAVNGRAPDRFASTATTDGRHFRLLTDIPVTNYGPEARHIHGLDECVSLASMQRVATVMARYLVDWCGVVAR</sequence>
<evidence type="ECO:0000256" key="5">
    <source>
        <dbReference type="ARBA" id="ARBA00011921"/>
    </source>
</evidence>
<dbReference type="NCBIfam" id="TIGR01910">
    <property type="entry name" value="DapE-ArgE"/>
    <property type="match status" value="1"/>
</dbReference>
<feature type="signal peptide" evidence="12">
    <location>
        <begin position="1"/>
        <end position="22"/>
    </location>
</feature>
<evidence type="ECO:0000256" key="8">
    <source>
        <dbReference type="ARBA" id="ARBA00022801"/>
    </source>
</evidence>
<comment type="cofactor">
    <cofactor evidence="1">
        <name>Co(2+)</name>
        <dbReference type="ChEBI" id="CHEBI:48828"/>
    </cofactor>
</comment>
<evidence type="ECO:0000259" key="13">
    <source>
        <dbReference type="Pfam" id="PF07687"/>
    </source>
</evidence>
<name>A0ABU9CJS1_9BURK</name>
<evidence type="ECO:0000256" key="1">
    <source>
        <dbReference type="ARBA" id="ARBA00001941"/>
    </source>
</evidence>
<keyword evidence="12" id="KW-0732">Signal</keyword>
<dbReference type="InterPro" id="IPR001261">
    <property type="entry name" value="ArgE/DapE_CS"/>
</dbReference>
<comment type="cofactor">
    <cofactor evidence="2">
        <name>Zn(2+)</name>
        <dbReference type="ChEBI" id="CHEBI:29105"/>
    </cofactor>
</comment>
<keyword evidence="8 14" id="KW-0378">Hydrolase</keyword>
<evidence type="ECO:0000256" key="2">
    <source>
        <dbReference type="ARBA" id="ARBA00001947"/>
    </source>
</evidence>
<keyword evidence="9" id="KW-0862">Zinc</keyword>
<comment type="caution">
    <text evidence="14">The sequence shown here is derived from an EMBL/GenBank/DDBJ whole genome shotgun (WGS) entry which is preliminary data.</text>
</comment>
<dbReference type="InterPro" id="IPR036264">
    <property type="entry name" value="Bact_exopeptidase_dim_dom"/>
</dbReference>
<dbReference type="SUPFAM" id="SSF53187">
    <property type="entry name" value="Zn-dependent exopeptidases"/>
    <property type="match status" value="1"/>
</dbReference>
<evidence type="ECO:0000256" key="6">
    <source>
        <dbReference type="ARBA" id="ARBA00016853"/>
    </source>
</evidence>
<dbReference type="EC" id="3.5.1.18" evidence="5"/>
<dbReference type="Pfam" id="PF01546">
    <property type="entry name" value="Peptidase_M20"/>
    <property type="match status" value="1"/>
</dbReference>
<dbReference type="PROSITE" id="PS00758">
    <property type="entry name" value="ARGE_DAPE_CPG2_1"/>
    <property type="match status" value="1"/>
</dbReference>
<dbReference type="InterPro" id="IPR002933">
    <property type="entry name" value="Peptidase_M20"/>
</dbReference>
<evidence type="ECO:0000256" key="3">
    <source>
        <dbReference type="ARBA" id="ARBA00005130"/>
    </source>
</evidence>
<dbReference type="PANTHER" id="PTHR43808:SF25">
    <property type="entry name" value="PEPTIDASE M20 DIMERISATION DOMAIN-CONTAINING PROTEIN"/>
    <property type="match status" value="1"/>
</dbReference>
<dbReference type="Proteomes" id="UP001365405">
    <property type="component" value="Unassembled WGS sequence"/>
</dbReference>
<comment type="similarity">
    <text evidence="4">Belongs to the peptidase M20A family.</text>
</comment>
<gene>
    <name evidence="14" type="ORF">AACH10_11910</name>
</gene>
<dbReference type="Gene3D" id="3.30.70.360">
    <property type="match status" value="1"/>
</dbReference>
<dbReference type="PANTHER" id="PTHR43808">
    <property type="entry name" value="ACETYLORNITHINE DEACETYLASE"/>
    <property type="match status" value="1"/>
</dbReference>
<evidence type="ECO:0000256" key="9">
    <source>
        <dbReference type="ARBA" id="ARBA00022833"/>
    </source>
</evidence>
<evidence type="ECO:0000256" key="7">
    <source>
        <dbReference type="ARBA" id="ARBA00022723"/>
    </source>
</evidence>
<evidence type="ECO:0000313" key="14">
    <source>
        <dbReference type="EMBL" id="MEK8050944.1"/>
    </source>
</evidence>